<evidence type="ECO:0000256" key="3">
    <source>
        <dbReference type="ARBA" id="ARBA00005784"/>
    </source>
</evidence>
<feature type="signal peptide" evidence="6">
    <location>
        <begin position="1"/>
        <end position="33"/>
    </location>
</feature>
<evidence type="ECO:0000256" key="2">
    <source>
        <dbReference type="ARBA" id="ARBA00004191"/>
    </source>
</evidence>
<keyword evidence="4" id="KW-0964">Secreted</keyword>
<comment type="function">
    <text evidence="1">Hydrolyzes acetyl esters in homogalacturonan regions of pectin. In type I primary cell wall, galacturonic acid residues of pectin can be acetylated at the O-2 and O-3 positions. Decreasing the degree of acetylation of pectin gels in vitro alters their physical properties.</text>
</comment>
<dbReference type="EMBL" id="JBCNJP010000007">
    <property type="protein sequence ID" value="KAK9077772.1"/>
    <property type="molecule type" value="Genomic_DNA"/>
</dbReference>
<keyword evidence="5" id="KW-0961">Cell wall biogenesis/degradation</keyword>
<reference evidence="7 8" key="1">
    <citation type="submission" date="2024-04" db="EMBL/GenBank/DDBJ databases">
        <title>The reference genome of an endangered Asteraceae, Deinandra increscens subsp. villosa, native to the Central Coast of California.</title>
        <authorList>
            <person name="Guilliams M."/>
            <person name="Hasenstab-Lehman K."/>
            <person name="Meyer R."/>
            <person name="Mcevoy S."/>
        </authorList>
    </citation>
    <scope>NUCLEOTIDE SEQUENCE [LARGE SCALE GENOMIC DNA]</scope>
    <source>
        <tissue evidence="7">Leaf</tissue>
    </source>
</reference>
<evidence type="ECO:0000256" key="4">
    <source>
        <dbReference type="ARBA" id="ARBA00022512"/>
    </source>
</evidence>
<accession>A0AAP0HAP2</accession>
<evidence type="ECO:0000256" key="5">
    <source>
        <dbReference type="ARBA" id="ARBA00023316"/>
    </source>
</evidence>
<evidence type="ECO:0000256" key="6">
    <source>
        <dbReference type="SAM" id="SignalP"/>
    </source>
</evidence>
<sequence>MVTSKASRECLSLRNMFLVLCFVVFLHIESSEGVGITIIESAIAKGAVCLDGSPPAYQLDKGFGDGVNNWLVHIQGGGWCDTIQDCVNRKTSGDGLGSSKMMQELYFSGILSNRQDQNPNFYNWNRVYMRYCDGSSFTGDVEEVDQANNLHFRGARVFNAIVEELMTIGMKDAQNAILSGCSAGGLAAILNCDKFRGYFPSSTRVKCVSDAGYFAHVRDLSGGYRFEQYYDRVVTLHGSAKNLPSECTSNMKPGLCFYPQYAMPYIKTPVFIVNSAYDTWQVFYILSSYEADPSGSFNKCKYNLSECSATELKRLQDFRSDYLGALSVVANSSTKGMFINTCYTHCEADQTIWFEKPTSKLGDKTMAEGVGDWFFDKDGFKKIDTEHVDPHYFCLDGSPPAYQLDKGFGDGVNNWLVHIQGGGWCDTIQDCVNRKTSGDGLGSSKMMQELYFSGILSNRQDQNPNFYNWNRVYMRYCDGSSFTGDVEEVDQANNLHFRGARVFNAIVEELMTIGMKDAQNAILSGCSAGGLAAILNCDKFRGYFPSSTRVKCVPDAGYFAHVRDLSGGYRFEQYYDRVVTLHGSAKNLPSGCTSNMKPGLCFYPQYAMPYIKTPVFIVNSAYDTWQVFYILSSYEADPSGSFNKCKYNLTECSATELKRLQDFRSDYLGALSVVANSSTKGMFINTCYTHCEADQTIWFEKPTSKLGDKTMAEGVGDWFFDKDGFKKIDTEHVDPHYYFYNWNRVYMRYCDGSSFTGDVEEVDPAFLSGCSAGGLASILYCDKFRGYFPSSTRVKCVSDAGYFPHVKDLSGEYRFEQYYDKIVTLHGSAKSLPSECTSNMKPSLCFYPEYTMPYIKTPIFIVNSAYDTWQVSNIFATNESDPNGEYTKCKNDLNACSTSQLKRLQDFRSDFLTSVNSVTTNSKEGKFINTCYTHCQTDQSTWFANATSKLDDKTIAESVADWYYDKEECKKIDNEHVYPHYC</sequence>
<evidence type="ECO:0008006" key="9">
    <source>
        <dbReference type="Google" id="ProtNLM"/>
    </source>
</evidence>
<dbReference type="GO" id="GO:0052793">
    <property type="term" value="F:pectin acetylesterase activity"/>
    <property type="evidence" value="ECO:0007669"/>
    <property type="project" value="TreeGrafter"/>
</dbReference>
<dbReference type="Proteomes" id="UP001408789">
    <property type="component" value="Unassembled WGS sequence"/>
</dbReference>
<dbReference type="GO" id="GO:0009505">
    <property type="term" value="C:plant-type cell wall"/>
    <property type="evidence" value="ECO:0007669"/>
    <property type="project" value="TreeGrafter"/>
</dbReference>
<dbReference type="PANTHER" id="PTHR21562">
    <property type="entry name" value="NOTUM-RELATED"/>
    <property type="match status" value="1"/>
</dbReference>
<dbReference type="Pfam" id="PF03283">
    <property type="entry name" value="PAE"/>
    <property type="match status" value="4"/>
</dbReference>
<dbReference type="GO" id="GO:0071555">
    <property type="term" value="P:cell wall organization"/>
    <property type="evidence" value="ECO:0007669"/>
    <property type="project" value="UniProtKB-KW"/>
</dbReference>
<evidence type="ECO:0000256" key="1">
    <source>
        <dbReference type="ARBA" id="ARBA00003534"/>
    </source>
</evidence>
<comment type="similarity">
    <text evidence="3">Belongs to the pectinacetylesterase family.</text>
</comment>
<name>A0AAP0HAP2_9ASTR</name>
<comment type="caution">
    <text evidence="7">The sequence shown here is derived from an EMBL/GenBank/DDBJ whole genome shotgun (WGS) entry which is preliminary data.</text>
</comment>
<evidence type="ECO:0000313" key="7">
    <source>
        <dbReference type="EMBL" id="KAK9077772.1"/>
    </source>
</evidence>
<proteinExistence type="inferred from homology"/>
<feature type="chain" id="PRO_5042847698" description="Pectin acetylesterase" evidence="6">
    <location>
        <begin position="34"/>
        <end position="982"/>
    </location>
</feature>
<organism evidence="7 8">
    <name type="scientific">Deinandra increscens subsp. villosa</name>
    <dbReference type="NCBI Taxonomy" id="3103831"/>
    <lineage>
        <taxon>Eukaryota</taxon>
        <taxon>Viridiplantae</taxon>
        <taxon>Streptophyta</taxon>
        <taxon>Embryophyta</taxon>
        <taxon>Tracheophyta</taxon>
        <taxon>Spermatophyta</taxon>
        <taxon>Magnoliopsida</taxon>
        <taxon>eudicotyledons</taxon>
        <taxon>Gunneridae</taxon>
        <taxon>Pentapetalae</taxon>
        <taxon>asterids</taxon>
        <taxon>campanulids</taxon>
        <taxon>Asterales</taxon>
        <taxon>Asteraceae</taxon>
        <taxon>Asteroideae</taxon>
        <taxon>Heliantheae alliance</taxon>
        <taxon>Madieae</taxon>
        <taxon>Madiinae</taxon>
        <taxon>Deinandra</taxon>
    </lineage>
</organism>
<dbReference type="InterPro" id="IPR004963">
    <property type="entry name" value="PAE/NOTUM"/>
</dbReference>
<comment type="subcellular location">
    <subcellularLocation>
        <location evidence="2">Secreted</location>
        <location evidence="2">Cell wall</location>
    </subcellularLocation>
</comment>
<evidence type="ECO:0000313" key="8">
    <source>
        <dbReference type="Proteomes" id="UP001408789"/>
    </source>
</evidence>
<keyword evidence="8" id="KW-1185">Reference proteome</keyword>
<protein>
    <recommendedName>
        <fullName evidence="9">Pectin acetylesterase</fullName>
    </recommendedName>
</protein>
<keyword evidence="6" id="KW-0732">Signal</keyword>
<keyword evidence="4" id="KW-0134">Cell wall</keyword>
<dbReference type="PANTHER" id="PTHR21562:SF119">
    <property type="entry name" value="PECTIN ACETYLESTERASE"/>
    <property type="match status" value="1"/>
</dbReference>
<gene>
    <name evidence="7" type="ORF">SSX86_006110</name>
</gene>
<dbReference type="AlphaFoldDB" id="A0AAP0HAP2"/>